<feature type="compositionally biased region" description="Low complexity" evidence="4">
    <location>
        <begin position="771"/>
        <end position="781"/>
    </location>
</feature>
<dbReference type="EMBL" id="QXFV01000242">
    <property type="protein sequence ID" value="KAE9044278.1"/>
    <property type="molecule type" value="Genomic_DNA"/>
</dbReference>
<feature type="repeat" description="RCC1" evidence="3">
    <location>
        <begin position="484"/>
        <end position="533"/>
    </location>
</feature>
<evidence type="ECO:0000313" key="9">
    <source>
        <dbReference type="Proteomes" id="UP000435112"/>
    </source>
</evidence>
<sequence>MTERQDALVLSASFLRAVFGGASAVYSLRLSQPCTSVVVVHLLLPSDAAGSVRLSSDRLRFTPDNFRQPQLVRVEALENRSQWGVISHRLFSLDRSYDRALAPCVVVHTEATPLECPLLAFGGLMTKRKAAAMGSTQSTRLDVLAALPEEASNDAAEGGAAQDASWCVSHLASGCHFSVAAVVQPRGTTLLSWGLNTSGELGNGTMTSSPTPEMVATFSMHFQREPLSIAHVSCGKHHVAVVTGQARLFTWGSNKYGQLGLGDFSSRSQPEEVHFALATLSSHRRALRVMHTVQRGGNNVTHVACGAAHTLFVTHQQQILGMGYNQAGQLGLGHRLQQYKGWRSCTPAAVESLRDQSILDLAAGQNHSACVLSNGDVYTWGCGDDGRLGDGKLGEGVATPTLIPLLREASIRARAVRCGARHMAVISDSDLLYIWGANDFGQLGCKDKKPRSRPFLLATPSLFAEGVEDVALGEFHTTCVTSAGRAYTWGLNLRDNSALIGSHLTPQVIDLPEKERVRKVSCGWTHTNIVTHINAEEASASGQGTNFDRKIERERLTQRKAEVARWRAFVAAPIPSTPHEGKIRSPRGDEGHSPPEEIGAETRSPLSKATNPPTLTVECAFDETREVQETTSPLKQLVVACASQGIKDAVRNVTQVLHLARRNLVRCSRSKQGNTRAERQSVQPKGVFYQNSLRPPELPAATAFSPSSMSSARKLWSAAVGVSPNPNWHPVTLCTPFHPTPPAHSSRTATLTKPRLHTDQGGGTLERGEFAAAAADTDSTAGNNNKHSVRTPTGLKRTAAPSPRSRITVVEALMHQPSYSVTQGALTSARYRKQSK</sequence>
<feature type="region of interest" description="Disordered" evidence="4">
    <location>
        <begin position="741"/>
        <end position="803"/>
    </location>
</feature>
<feature type="compositionally biased region" description="Basic and acidic residues" evidence="4">
    <location>
        <begin position="579"/>
        <end position="595"/>
    </location>
</feature>
<reference evidence="8 9" key="1">
    <citation type="submission" date="2018-09" db="EMBL/GenBank/DDBJ databases">
        <title>Genomic investigation of the strawberry pathogen Phytophthora fragariae indicates pathogenicity is determined by transcriptional variation in three key races.</title>
        <authorList>
            <person name="Adams T.M."/>
            <person name="Armitage A.D."/>
            <person name="Sobczyk M.K."/>
            <person name="Bates H.J."/>
            <person name="Dunwell J.M."/>
            <person name="Nellist C.F."/>
            <person name="Harrison R.J."/>
        </authorList>
    </citation>
    <scope>NUCLEOTIDE SEQUENCE [LARGE SCALE GENOMIC DNA]</scope>
    <source>
        <strain evidence="7 8">SCRP249</strain>
        <strain evidence="6 9">SCRP324</strain>
    </source>
</reference>
<dbReference type="Pfam" id="PF00415">
    <property type="entry name" value="RCC1"/>
    <property type="match status" value="1"/>
</dbReference>
<feature type="repeat" description="RCC1" evidence="3">
    <location>
        <begin position="188"/>
        <end position="245"/>
    </location>
</feature>
<evidence type="ECO:0000256" key="2">
    <source>
        <dbReference type="ARBA" id="ARBA00022737"/>
    </source>
</evidence>
<dbReference type="OrthoDB" id="10256179at2759"/>
<dbReference type="InterPro" id="IPR000408">
    <property type="entry name" value="Reg_chr_condens"/>
</dbReference>
<dbReference type="PANTHER" id="PTHR45982">
    <property type="entry name" value="REGULATOR OF CHROMOSOME CONDENSATION"/>
    <property type="match status" value="1"/>
</dbReference>
<feature type="region of interest" description="Disordered" evidence="4">
    <location>
        <begin position="575"/>
        <end position="613"/>
    </location>
</feature>
<evidence type="ECO:0000313" key="6">
    <source>
        <dbReference type="EMBL" id="KAE9039386.1"/>
    </source>
</evidence>
<proteinExistence type="predicted"/>
<organism evidence="6 9">
    <name type="scientific">Phytophthora rubi</name>
    <dbReference type="NCBI Taxonomy" id="129364"/>
    <lineage>
        <taxon>Eukaryota</taxon>
        <taxon>Sar</taxon>
        <taxon>Stramenopiles</taxon>
        <taxon>Oomycota</taxon>
        <taxon>Peronosporomycetes</taxon>
        <taxon>Peronosporales</taxon>
        <taxon>Peronosporaceae</taxon>
        <taxon>Phytophthora</taxon>
    </lineage>
</organism>
<dbReference type="InterPro" id="IPR051553">
    <property type="entry name" value="Ran_GTPase-activating"/>
</dbReference>
<dbReference type="Proteomes" id="UP000429607">
    <property type="component" value="Unassembled WGS sequence"/>
</dbReference>
<dbReference type="PROSITE" id="PS00626">
    <property type="entry name" value="RCC1_2"/>
    <property type="match status" value="1"/>
</dbReference>
<dbReference type="Pfam" id="PF25390">
    <property type="entry name" value="WD40_RLD"/>
    <property type="match status" value="1"/>
</dbReference>
<evidence type="ECO:0000313" key="7">
    <source>
        <dbReference type="EMBL" id="KAE9044278.1"/>
    </source>
</evidence>
<comment type="caution">
    <text evidence="6">The sequence shown here is derived from an EMBL/GenBank/DDBJ whole genome shotgun (WGS) entry which is preliminary data.</text>
</comment>
<dbReference type="PROSITE" id="PS50012">
    <property type="entry name" value="RCC1_3"/>
    <property type="match status" value="6"/>
</dbReference>
<protein>
    <recommendedName>
        <fullName evidence="5">RCC1-like domain-containing protein</fullName>
    </recommendedName>
</protein>
<evidence type="ECO:0000256" key="4">
    <source>
        <dbReference type="SAM" id="MobiDB-lite"/>
    </source>
</evidence>
<dbReference type="AlphaFoldDB" id="A0A6A3NEE6"/>
<evidence type="ECO:0000313" key="8">
    <source>
        <dbReference type="Proteomes" id="UP000429607"/>
    </source>
</evidence>
<feature type="repeat" description="RCC1" evidence="3">
    <location>
        <begin position="246"/>
        <end position="316"/>
    </location>
</feature>
<dbReference type="Proteomes" id="UP000435112">
    <property type="component" value="Unassembled WGS sequence"/>
</dbReference>
<keyword evidence="2" id="KW-0677">Repeat</keyword>
<dbReference type="PRINTS" id="PR00633">
    <property type="entry name" value="RCCNDNSATION"/>
</dbReference>
<feature type="compositionally biased region" description="Polar residues" evidence="4">
    <location>
        <begin position="604"/>
        <end position="613"/>
    </location>
</feature>
<feature type="repeat" description="RCC1" evidence="3">
    <location>
        <begin position="430"/>
        <end position="483"/>
    </location>
</feature>
<dbReference type="SUPFAM" id="SSF50985">
    <property type="entry name" value="RCC1/BLIP-II"/>
    <property type="match status" value="2"/>
</dbReference>
<dbReference type="InterPro" id="IPR058923">
    <property type="entry name" value="RCC1-like_dom"/>
</dbReference>
<evidence type="ECO:0000256" key="3">
    <source>
        <dbReference type="PROSITE-ProRule" id="PRU00235"/>
    </source>
</evidence>
<keyword evidence="1" id="KW-0344">Guanine-nucleotide releasing factor</keyword>
<dbReference type="Gene3D" id="2.130.10.30">
    <property type="entry name" value="Regulator of chromosome condensation 1/beta-lactamase-inhibitor protein II"/>
    <property type="match status" value="2"/>
</dbReference>
<evidence type="ECO:0000256" key="1">
    <source>
        <dbReference type="ARBA" id="ARBA00022658"/>
    </source>
</evidence>
<gene>
    <name evidence="7" type="ORF">PR001_g5432</name>
    <name evidence="6" type="ORF">PR002_g5536</name>
</gene>
<dbReference type="PANTHER" id="PTHR45982:SF1">
    <property type="entry name" value="REGULATOR OF CHROMOSOME CONDENSATION"/>
    <property type="match status" value="1"/>
</dbReference>
<dbReference type="EMBL" id="QXFU01000236">
    <property type="protein sequence ID" value="KAE9039386.1"/>
    <property type="molecule type" value="Genomic_DNA"/>
</dbReference>
<evidence type="ECO:0000259" key="5">
    <source>
        <dbReference type="Pfam" id="PF25390"/>
    </source>
</evidence>
<feature type="repeat" description="RCC1" evidence="3">
    <location>
        <begin position="375"/>
        <end position="429"/>
    </location>
</feature>
<feature type="repeat" description="RCC1" evidence="3">
    <location>
        <begin position="317"/>
        <end position="374"/>
    </location>
</feature>
<accession>A0A6A3NEE6</accession>
<feature type="domain" description="RCC1-like" evidence="5">
    <location>
        <begin position="296"/>
        <end position="546"/>
    </location>
</feature>
<dbReference type="InterPro" id="IPR009091">
    <property type="entry name" value="RCC1/BLIP-II"/>
</dbReference>
<name>A0A6A3NEE6_9STRA</name>